<reference evidence="1" key="2">
    <citation type="submission" date="2023-01" db="EMBL/GenBank/DDBJ databases">
        <title>Draft genome sequence of Algimonas ampicilliniresistens strain NBRC 108219.</title>
        <authorList>
            <person name="Sun Q."/>
            <person name="Mori K."/>
        </authorList>
    </citation>
    <scope>NUCLEOTIDE SEQUENCE</scope>
    <source>
        <strain evidence="1">NBRC 108219</strain>
    </source>
</reference>
<evidence type="ECO:0000313" key="2">
    <source>
        <dbReference type="Proteomes" id="UP001161391"/>
    </source>
</evidence>
<accession>A0ABQ5VCA6</accession>
<organism evidence="1 2">
    <name type="scientific">Algimonas ampicilliniresistens</name>
    <dbReference type="NCBI Taxonomy" id="1298735"/>
    <lineage>
        <taxon>Bacteria</taxon>
        <taxon>Pseudomonadati</taxon>
        <taxon>Pseudomonadota</taxon>
        <taxon>Alphaproteobacteria</taxon>
        <taxon>Maricaulales</taxon>
        <taxon>Robiginitomaculaceae</taxon>
        <taxon>Algimonas</taxon>
    </lineage>
</organism>
<gene>
    <name evidence="1" type="ORF">GCM10007853_30020</name>
</gene>
<dbReference type="EMBL" id="BSNK01000002">
    <property type="protein sequence ID" value="GLQ25128.1"/>
    <property type="molecule type" value="Genomic_DNA"/>
</dbReference>
<proteinExistence type="predicted"/>
<protein>
    <submittedName>
        <fullName evidence="1">Uncharacterized protein</fullName>
    </submittedName>
</protein>
<keyword evidence="2" id="KW-1185">Reference proteome</keyword>
<sequence>MTESCTTEWSKIGLRGPILQIMADLCSILSPHIPAAGDPYAWTALVTETQRQLGLSEDVDALAIIVAIGGMGFGLREVADWPAAWEVANLGASEIQRSEDNGQNWTPARMKDLAASELTARPAFYEILSRLFDDTEYEKAELTFMQRTNSDLQTFYTARVDMETDGHRSLCLFGPWRYVMEKPDQTAAAAIPSEALKAAQAAINREVG</sequence>
<evidence type="ECO:0000313" key="1">
    <source>
        <dbReference type="EMBL" id="GLQ25128.1"/>
    </source>
</evidence>
<dbReference type="Proteomes" id="UP001161391">
    <property type="component" value="Unassembled WGS sequence"/>
</dbReference>
<dbReference type="RefSeq" id="WP_284392326.1">
    <property type="nucleotide sequence ID" value="NZ_BSNK01000002.1"/>
</dbReference>
<comment type="caution">
    <text evidence="1">The sequence shown here is derived from an EMBL/GenBank/DDBJ whole genome shotgun (WGS) entry which is preliminary data.</text>
</comment>
<name>A0ABQ5VCA6_9PROT</name>
<reference evidence="1" key="1">
    <citation type="journal article" date="2014" name="Int. J. Syst. Evol. Microbiol.">
        <title>Complete genome of a new Firmicutes species belonging to the dominant human colonic microbiota ('Ruminococcus bicirculans') reveals two chromosomes and a selective capacity to utilize plant glucans.</title>
        <authorList>
            <consortium name="NISC Comparative Sequencing Program"/>
            <person name="Wegmann U."/>
            <person name="Louis P."/>
            <person name="Goesmann A."/>
            <person name="Henrissat B."/>
            <person name="Duncan S.H."/>
            <person name="Flint H.J."/>
        </authorList>
    </citation>
    <scope>NUCLEOTIDE SEQUENCE</scope>
    <source>
        <strain evidence="1">NBRC 108219</strain>
    </source>
</reference>